<name>A0AAW9KRK9_HELPX</name>
<accession>A0AAW9KRK9</accession>
<evidence type="ECO:0000313" key="1">
    <source>
        <dbReference type="EMBL" id="MDZ7551458.1"/>
    </source>
</evidence>
<comment type="caution">
    <text evidence="1">The sequence shown here is derived from an EMBL/GenBank/DDBJ whole genome shotgun (WGS) entry which is preliminary data.</text>
</comment>
<dbReference type="RefSeq" id="WP_322537995.1">
    <property type="nucleotide sequence ID" value="NZ_JAXMRN010000033.1"/>
</dbReference>
<evidence type="ECO:0000313" key="2">
    <source>
        <dbReference type="Proteomes" id="UP001294612"/>
    </source>
</evidence>
<feature type="non-terminal residue" evidence="1">
    <location>
        <position position="1"/>
    </location>
</feature>
<dbReference type="AlphaFoldDB" id="A0AAW9KRK9"/>
<proteinExistence type="predicted"/>
<dbReference type="Proteomes" id="UP001294612">
    <property type="component" value="Unassembled WGS sequence"/>
</dbReference>
<gene>
    <name evidence="1" type="ORF">RGC63_07150</name>
</gene>
<organism evidence="1 2">
    <name type="scientific">Helicobacter pylori</name>
    <name type="common">Campylobacter pylori</name>
    <dbReference type="NCBI Taxonomy" id="210"/>
    <lineage>
        <taxon>Bacteria</taxon>
        <taxon>Pseudomonadati</taxon>
        <taxon>Campylobacterota</taxon>
        <taxon>Epsilonproteobacteria</taxon>
        <taxon>Campylobacterales</taxon>
        <taxon>Helicobacteraceae</taxon>
        <taxon>Helicobacter</taxon>
    </lineage>
</organism>
<dbReference type="EMBL" id="JAXMRN010000033">
    <property type="protein sequence ID" value="MDZ7551458.1"/>
    <property type="molecule type" value="Genomic_DNA"/>
</dbReference>
<reference evidence="1" key="1">
    <citation type="submission" date="2023-10" db="EMBL/GenBank/DDBJ databases">
        <title>First insite into the whole-genome sequence variations in clarithromycin resistant Helicobacter pylori clinical isolates in Russia.</title>
        <authorList>
            <person name="Starkova D.A."/>
            <person name="Svarval A.V."/>
            <person name="Polev D.E."/>
            <person name="Saitova A.T."/>
            <person name="Gladyshev N.S."/>
            <person name="Egorova S.A."/>
        </authorList>
    </citation>
    <scope>NUCLEOTIDE SEQUENCE</scope>
    <source>
        <strain evidence="1">HP290</strain>
    </source>
</reference>
<protein>
    <submittedName>
        <fullName evidence="1">Uncharacterized protein</fullName>
    </submittedName>
</protein>
<sequence>HALGQRFDPAILHHCFLLKFFLFISRVLVEKSQTIGSSLFNAANLLTQSSLMEDWVGLRFFVCFVL</sequence>